<dbReference type="EMBL" id="MKQS01000005">
    <property type="protein sequence ID" value="OFE44060.1"/>
    <property type="molecule type" value="Genomic_DNA"/>
</dbReference>
<feature type="transmembrane region" description="Helical" evidence="1">
    <location>
        <begin position="30"/>
        <end position="50"/>
    </location>
</feature>
<dbReference type="Proteomes" id="UP000186931">
    <property type="component" value="Unassembled WGS sequence"/>
</dbReference>
<evidence type="ECO:0000256" key="1">
    <source>
        <dbReference type="SAM" id="Phobius"/>
    </source>
</evidence>
<evidence type="ECO:0000313" key="4">
    <source>
        <dbReference type="Proteomes" id="UP000186931"/>
    </source>
</evidence>
<gene>
    <name evidence="3" type="ORF">BJN41_02170</name>
</gene>
<sequence length="351" mass="41327">MLHFIFSLGVVLSSIWLSMALWIHQPLGWLMSRVLIGTWLAFTLSILGIYITQHLLSRNQDILVYLLGFTLGLFWYFGMDAKQDRDWNPEVARMLHYEQVQDQVTLHNVRNFDWHADGRYTEHWETRQFNLKQITGVNIITSYWMGPKIAHTLVSFDFADQAPLTFSIEIRKERHEEFSAIGGFFRKYELSLVAADEKDIIYTRSNIRGEQVYFFPIQMNPQEAQALFQEYLHKADALAAKPRWYNTLTSNCTTLLFDMIQSVSQKRFTADYRLFASGYLPNYLYDLHALDHRWDMQTWYQRAHINPRVENLKDIHSQDFSRLIRQGVQLDSSAKISTPYSHPTDQNKVLP</sequence>
<keyword evidence="1" id="KW-0812">Transmembrane</keyword>
<feature type="transmembrane region" description="Helical" evidence="1">
    <location>
        <begin position="62"/>
        <end position="79"/>
    </location>
</feature>
<keyword evidence="1" id="KW-1133">Transmembrane helix</keyword>
<proteinExistence type="predicted"/>
<accession>A0A1E8E370</accession>
<dbReference type="RefSeq" id="WP_070153287.1">
    <property type="nucleotide sequence ID" value="NZ_MKQS01000005.1"/>
</dbReference>
<dbReference type="InterPro" id="IPR025178">
    <property type="entry name" value="Lnb_N"/>
</dbReference>
<reference evidence="3 4" key="1">
    <citation type="submission" date="2016-10" db="EMBL/GenBank/DDBJ databases">
        <title>Genome of airborne Acinetobacter sp. 5-2Ac02 in the hospital environment: Species near to Acinetobacter towneri.</title>
        <authorList>
            <person name="Barbosa B."/>
            <person name="Fernandez-Garcia L."/>
            <person name="Gato E."/>
            <person name="Leao R."/>
            <person name="Albano R."/>
            <person name="Fernandez B."/>
            <person name="Fernandez-Cuenca F."/>
            <person name="Marques E."/>
            <person name="Tomas M."/>
        </authorList>
    </citation>
    <scope>NUCLEOTIDE SEQUENCE [LARGE SCALE GENOMIC DNA]</scope>
    <source>
        <strain evidence="3 4">5-2Ac02</strain>
    </source>
</reference>
<organism evidence="3 4">
    <name type="scientific">Acinetobacter towneri</name>
    <dbReference type="NCBI Taxonomy" id="202956"/>
    <lineage>
        <taxon>Bacteria</taxon>
        <taxon>Pseudomonadati</taxon>
        <taxon>Pseudomonadota</taxon>
        <taxon>Gammaproteobacteria</taxon>
        <taxon>Moraxellales</taxon>
        <taxon>Moraxellaceae</taxon>
        <taxon>Acinetobacter</taxon>
    </lineage>
</organism>
<evidence type="ECO:0000313" key="3">
    <source>
        <dbReference type="EMBL" id="OFE44060.1"/>
    </source>
</evidence>
<dbReference type="AlphaFoldDB" id="A0A1E8E370"/>
<protein>
    <recommendedName>
        <fullName evidence="2">Lnb N-terminal periplasmic domain-containing protein</fullName>
    </recommendedName>
</protein>
<keyword evidence="1" id="KW-0472">Membrane</keyword>
<feature type="domain" description="Lnb N-terminal periplasmic" evidence="2">
    <location>
        <begin position="120"/>
        <end position="275"/>
    </location>
</feature>
<comment type="caution">
    <text evidence="3">The sequence shown here is derived from an EMBL/GenBank/DDBJ whole genome shotgun (WGS) entry which is preliminary data.</text>
</comment>
<dbReference type="eggNOG" id="ENOG502Z7V0">
    <property type="taxonomic scope" value="Bacteria"/>
</dbReference>
<dbReference type="Pfam" id="PF13387">
    <property type="entry name" value="Lnb_N"/>
    <property type="match status" value="1"/>
</dbReference>
<dbReference type="STRING" id="202956.BJN41_02170"/>
<evidence type="ECO:0000259" key="2">
    <source>
        <dbReference type="Pfam" id="PF13387"/>
    </source>
</evidence>
<name>A0A1E8E370_9GAMM</name>